<dbReference type="RefSeq" id="WP_096005022.1">
    <property type="nucleotide sequence ID" value="NZ_NTMR01000013.1"/>
</dbReference>
<dbReference type="EMBL" id="NTMR01000013">
    <property type="protein sequence ID" value="PBK03982.1"/>
    <property type="molecule type" value="Genomic_DNA"/>
</dbReference>
<gene>
    <name evidence="1" type="ORF">CNQ84_11540</name>
</gene>
<dbReference type="AlphaFoldDB" id="A0A2A3MGS3"/>
<dbReference type="Proteomes" id="UP000242313">
    <property type="component" value="Unassembled WGS sequence"/>
</dbReference>
<organism evidence="1 2">
    <name type="scientific">Pseudomonas abyssi</name>
    <dbReference type="NCBI Taxonomy" id="170540"/>
    <lineage>
        <taxon>Bacteria</taxon>
        <taxon>Pseudomonadati</taxon>
        <taxon>Pseudomonadota</taxon>
        <taxon>Gammaproteobacteria</taxon>
        <taxon>Pseudomonadales</taxon>
        <taxon>Pseudomonadaceae</taxon>
        <taxon>Pseudomonas</taxon>
    </lineage>
</organism>
<evidence type="ECO:0000313" key="2">
    <source>
        <dbReference type="Proteomes" id="UP000242313"/>
    </source>
</evidence>
<protein>
    <submittedName>
        <fullName evidence="1">Uncharacterized protein</fullName>
    </submittedName>
</protein>
<reference evidence="1 2" key="1">
    <citation type="submission" date="2017-09" db="EMBL/GenBank/DDBJ databases">
        <title>Pseudomonas abyssi sp. nov. isolated from Abyssopelagic Water.</title>
        <authorList>
            <person name="Wei Y."/>
        </authorList>
    </citation>
    <scope>NUCLEOTIDE SEQUENCE [LARGE SCALE GENOMIC DNA]</scope>
    <source>
        <strain evidence="1 2">MT5</strain>
    </source>
</reference>
<sequence length="70" mass="8126">MQQLYAEIKKSSKYAHQTQMNIDMGYGQPFKVSIRDDPSGYRVKGGIGGQYRLEDVNLYVIDNDKKIRIR</sequence>
<evidence type="ECO:0000313" key="1">
    <source>
        <dbReference type="EMBL" id="PBK03982.1"/>
    </source>
</evidence>
<keyword evidence="2" id="KW-1185">Reference proteome</keyword>
<comment type="caution">
    <text evidence="1">The sequence shown here is derived from an EMBL/GenBank/DDBJ whole genome shotgun (WGS) entry which is preliminary data.</text>
</comment>
<accession>A0A2A3MGS3</accession>
<name>A0A2A3MGS3_9PSED</name>
<proteinExistence type="predicted"/>